<protein>
    <submittedName>
        <fullName evidence="1">Uncharacterized protein LOC109071419</fullName>
    </submittedName>
</protein>
<organism evidence="1">
    <name type="scientific">Cyprinus carpio</name>
    <name type="common">Common carp</name>
    <dbReference type="NCBI Taxonomy" id="7962"/>
    <lineage>
        <taxon>Eukaryota</taxon>
        <taxon>Metazoa</taxon>
        <taxon>Chordata</taxon>
        <taxon>Craniata</taxon>
        <taxon>Vertebrata</taxon>
        <taxon>Euteleostomi</taxon>
        <taxon>Actinopterygii</taxon>
        <taxon>Neopterygii</taxon>
        <taxon>Teleostei</taxon>
        <taxon>Ostariophysi</taxon>
        <taxon>Cypriniformes</taxon>
        <taxon>Cyprinidae</taxon>
        <taxon>Cyprininae</taxon>
        <taxon>Cyprinus</taxon>
    </lineage>
</organism>
<gene>
    <name evidence="1" type="primary">LOC109071419</name>
</gene>
<dbReference type="GeneID" id="109071419"/>
<accession>A0A9Q9ZS57</accession>
<dbReference type="KEGG" id="ccar:109071419"/>
<dbReference type="Proteomes" id="UP001155660">
    <property type="component" value="Chromosome B1"/>
</dbReference>
<sequence length="823" mass="92783">MMETMKKKLLSNKVLIVFVLFCGYLTPVLHGQYVTNHFNAEIQQDESENRTLNVSMQTYYSVEVNHTTSVDLQTNDSVADLFTSLDDLTETTIHDQAFVENWLYLKLLPLLSYINEEFVTQLSWMNITCGAFQVIVEVLSSEESLITDRQQKLIYMHLIYSYLSRTDTADPGCHTNITNHHEWMQRNFGIFSKYASLSQLQTLNSHFTEFDLLGLLSPSQLAELTVTSGALNSVNMINIIFDRLESDAFQSTDEFFLTLIQYEDLDINPVVRDIMMNRTFTIISLHFADFLSHDWLSWFTVKLVPLLPSLTAEMLHTVTSNTDCNAYHVIVVALSSVFDQMTSLRQQELAPVLLGYLKQRHASGSPCGSDTSSLSAWFEESFGKFSIYVDYNDLREINAGFDSFESLDLLSASQVAQLTLHSGALNNAHLIEMVFDRLEGGNSFQDIEEFLEALSRTSQDLDINPVVRDIMMNRTFTIISLHFADFLSHDWLSWFTVKLVPLLPSLTAEMLHTVTSNTDCNAYHVIVVALSSVFDQMASLRQQELAPVLLGYLKQRHASGSPCGSDTSSLSAWFEESFGKFSIYVDYNDLREINAGFDSFESLDLLSASQVAQLTLHSGALNNAHLIEMVFDRLEGGNSFQDIEEFLEALSRTSQDLDINPVVRDIMMNRTFTIISLHFADFLSHDWLSWFTVIELVPLLPSLTAEMLHTVTSNTDCNAYHVIVVALSSVFDQMTSLRKQELAPVLLGYLKQRHASGSPCGSDTSSLSAWFEESFGKFSIYVDYNDLREINAGFDSFESLDLLSASQVAQLTLHSGALNNAQA</sequence>
<dbReference type="OrthoDB" id="9329195at2759"/>
<evidence type="ECO:0000313" key="1">
    <source>
        <dbReference type="RefSeq" id="XP_042571974.1"/>
    </source>
</evidence>
<name>A0A9Q9ZS57_CYPCA</name>
<reference evidence="1" key="1">
    <citation type="submission" date="2025-08" db="UniProtKB">
        <authorList>
            <consortium name="RefSeq"/>
        </authorList>
    </citation>
    <scope>IDENTIFICATION</scope>
    <source>
        <tissue evidence="1">Muscle</tissue>
    </source>
</reference>
<dbReference type="AlphaFoldDB" id="A0A9Q9ZS57"/>
<dbReference type="RefSeq" id="XP_042571974.1">
    <property type="nucleotide sequence ID" value="XM_042716040.1"/>
</dbReference>
<proteinExistence type="predicted"/>